<dbReference type="AlphaFoldDB" id="A0A834SNH2"/>
<accession>A0A834SNH2</accession>
<proteinExistence type="predicted"/>
<evidence type="ECO:0000256" key="1">
    <source>
        <dbReference type="SAM" id="MobiDB-lite"/>
    </source>
</evidence>
<evidence type="ECO:0000313" key="3">
    <source>
        <dbReference type="Proteomes" id="UP000634136"/>
    </source>
</evidence>
<name>A0A834SNH2_9FABA</name>
<feature type="compositionally biased region" description="Basic and acidic residues" evidence="1">
    <location>
        <begin position="45"/>
        <end position="56"/>
    </location>
</feature>
<dbReference type="EMBL" id="JAAIUW010000012">
    <property type="protein sequence ID" value="KAF7807683.1"/>
    <property type="molecule type" value="Genomic_DNA"/>
</dbReference>
<comment type="caution">
    <text evidence="2">The sequence shown here is derived from an EMBL/GenBank/DDBJ whole genome shotgun (WGS) entry which is preliminary data.</text>
</comment>
<dbReference type="Proteomes" id="UP000634136">
    <property type="component" value="Unassembled WGS sequence"/>
</dbReference>
<gene>
    <name evidence="2" type="ORF">G2W53_039844</name>
</gene>
<evidence type="ECO:0000313" key="2">
    <source>
        <dbReference type="EMBL" id="KAF7807683.1"/>
    </source>
</evidence>
<reference evidence="2" key="1">
    <citation type="submission" date="2020-09" db="EMBL/GenBank/DDBJ databases">
        <title>Genome-Enabled Discovery of Anthraquinone Biosynthesis in Senna tora.</title>
        <authorList>
            <person name="Kang S.-H."/>
            <person name="Pandey R.P."/>
            <person name="Lee C.-M."/>
            <person name="Sim J.-S."/>
            <person name="Jeong J.-T."/>
            <person name="Choi B.-S."/>
            <person name="Jung M."/>
            <person name="Ginzburg D."/>
            <person name="Zhao K."/>
            <person name="Won S.Y."/>
            <person name="Oh T.-J."/>
            <person name="Yu Y."/>
            <person name="Kim N.-H."/>
            <person name="Lee O.R."/>
            <person name="Lee T.-H."/>
            <person name="Bashyal P."/>
            <person name="Kim T.-S."/>
            <person name="Lee W.-H."/>
            <person name="Kawkins C."/>
            <person name="Kim C.-K."/>
            <person name="Kim J.S."/>
            <person name="Ahn B.O."/>
            <person name="Rhee S.Y."/>
            <person name="Sohng J.K."/>
        </authorList>
    </citation>
    <scope>NUCLEOTIDE SEQUENCE</scope>
    <source>
        <tissue evidence="2">Leaf</tissue>
    </source>
</reference>
<feature type="region of interest" description="Disordered" evidence="1">
    <location>
        <begin position="20"/>
        <end position="56"/>
    </location>
</feature>
<organism evidence="2 3">
    <name type="scientific">Senna tora</name>
    <dbReference type="NCBI Taxonomy" id="362788"/>
    <lineage>
        <taxon>Eukaryota</taxon>
        <taxon>Viridiplantae</taxon>
        <taxon>Streptophyta</taxon>
        <taxon>Embryophyta</taxon>
        <taxon>Tracheophyta</taxon>
        <taxon>Spermatophyta</taxon>
        <taxon>Magnoliopsida</taxon>
        <taxon>eudicotyledons</taxon>
        <taxon>Gunneridae</taxon>
        <taxon>Pentapetalae</taxon>
        <taxon>rosids</taxon>
        <taxon>fabids</taxon>
        <taxon>Fabales</taxon>
        <taxon>Fabaceae</taxon>
        <taxon>Caesalpinioideae</taxon>
        <taxon>Cassia clade</taxon>
        <taxon>Senna</taxon>
    </lineage>
</organism>
<protein>
    <submittedName>
        <fullName evidence="2">Uncharacterized protein</fullName>
    </submittedName>
</protein>
<keyword evidence="3" id="KW-1185">Reference proteome</keyword>
<sequence length="56" mass="6844">MRVRLSRVVRWEEESAEVSAATEMAARRAMPRSETMLQKQQQQRLRLERPRRLYRD</sequence>